<evidence type="ECO:0000313" key="1">
    <source>
        <dbReference type="EMBL" id="CAD7005294.1"/>
    </source>
</evidence>
<protein>
    <submittedName>
        <fullName evidence="1">(Mediterranean fruit fly) hypothetical protein</fullName>
    </submittedName>
</protein>
<keyword evidence="2" id="KW-1185">Reference proteome</keyword>
<reference evidence="1" key="1">
    <citation type="submission" date="2020-11" db="EMBL/GenBank/DDBJ databases">
        <authorList>
            <person name="Whitehead M."/>
        </authorList>
    </citation>
    <scope>NUCLEOTIDE SEQUENCE</scope>
    <source>
        <strain evidence="1">EGII</strain>
    </source>
</reference>
<evidence type="ECO:0000313" key="2">
    <source>
        <dbReference type="Proteomes" id="UP000606786"/>
    </source>
</evidence>
<sequence length="57" mass="6742">QQVVASVTTTTTMAFAFCPERYTVAMRETFAKRFRKTLPQILMLSPFRQETNWRLIK</sequence>
<comment type="caution">
    <text evidence="1">The sequence shown here is derived from an EMBL/GenBank/DDBJ whole genome shotgun (WGS) entry which is preliminary data.</text>
</comment>
<feature type="non-terminal residue" evidence="1">
    <location>
        <position position="1"/>
    </location>
</feature>
<dbReference type="Proteomes" id="UP000606786">
    <property type="component" value="Unassembled WGS sequence"/>
</dbReference>
<proteinExistence type="predicted"/>
<dbReference type="EMBL" id="CAJHJT010000034">
    <property type="protein sequence ID" value="CAD7005294.1"/>
    <property type="molecule type" value="Genomic_DNA"/>
</dbReference>
<name>A0A811V2Z5_CERCA</name>
<accession>A0A811V2Z5</accession>
<gene>
    <name evidence="1" type="ORF">CCAP1982_LOCUS13651</name>
</gene>
<organism evidence="1 2">
    <name type="scientific">Ceratitis capitata</name>
    <name type="common">Mediterranean fruit fly</name>
    <name type="synonym">Tephritis capitata</name>
    <dbReference type="NCBI Taxonomy" id="7213"/>
    <lineage>
        <taxon>Eukaryota</taxon>
        <taxon>Metazoa</taxon>
        <taxon>Ecdysozoa</taxon>
        <taxon>Arthropoda</taxon>
        <taxon>Hexapoda</taxon>
        <taxon>Insecta</taxon>
        <taxon>Pterygota</taxon>
        <taxon>Neoptera</taxon>
        <taxon>Endopterygota</taxon>
        <taxon>Diptera</taxon>
        <taxon>Brachycera</taxon>
        <taxon>Muscomorpha</taxon>
        <taxon>Tephritoidea</taxon>
        <taxon>Tephritidae</taxon>
        <taxon>Ceratitis</taxon>
        <taxon>Ceratitis</taxon>
    </lineage>
</organism>
<dbReference type="AlphaFoldDB" id="A0A811V2Z5"/>